<dbReference type="EMBL" id="RIBY02000824">
    <property type="protein sequence ID" value="KAH9836864.1"/>
    <property type="molecule type" value="Genomic_DNA"/>
</dbReference>
<reference evidence="4 5" key="1">
    <citation type="journal article" date="2018" name="IMA Fungus">
        <title>IMA Genome-F 10: Nine draft genome sequences of Claviceps purpurea s.lat., including C. arundinis, C. humidiphila, and C. cf. spartinae, pseudomolecules for the pitch canker pathogen Fusarium circinatum, draft genome of Davidsoniella eucalypti, Grosmannia galeiformis, Quambalaria eucalypti, and Teratosphaeria destructans.</title>
        <authorList>
            <person name="Wingfield B.D."/>
            <person name="Liu M."/>
            <person name="Nguyen H.D."/>
            <person name="Lane F.A."/>
            <person name="Morgan S.W."/>
            <person name="De Vos L."/>
            <person name="Wilken P.M."/>
            <person name="Duong T.A."/>
            <person name="Aylward J."/>
            <person name="Coetzee M.P."/>
            <person name="Dadej K."/>
            <person name="De Beer Z.W."/>
            <person name="Findlay W."/>
            <person name="Havenga M."/>
            <person name="Kolarik M."/>
            <person name="Menzies J.G."/>
            <person name="Naidoo K."/>
            <person name="Pochopski O."/>
            <person name="Shoukouhi P."/>
            <person name="Santana Q.C."/>
            <person name="Seifert K.A."/>
            <person name="Soal N."/>
            <person name="Steenkamp E.T."/>
            <person name="Tatham C.T."/>
            <person name="van der Nest M.A."/>
            <person name="Wingfield M.J."/>
        </authorList>
    </citation>
    <scope>NUCLEOTIDE SEQUENCE [LARGE SCALE GENOMIC DNA]</scope>
    <source>
        <strain evidence="4">CMW44962</strain>
    </source>
</reference>
<dbReference type="OrthoDB" id="407325at2759"/>
<dbReference type="Pfam" id="PF10294">
    <property type="entry name" value="Methyltransf_16"/>
    <property type="match status" value="1"/>
</dbReference>
<dbReference type="PANTHER" id="PTHR32332">
    <property type="entry name" value="2-NITROPROPANE DIOXYGENASE"/>
    <property type="match status" value="1"/>
</dbReference>
<evidence type="ECO:0000256" key="3">
    <source>
        <dbReference type="ARBA" id="ARBA00023002"/>
    </source>
</evidence>
<dbReference type="InterPro" id="IPR013785">
    <property type="entry name" value="Aldolase_TIM"/>
</dbReference>
<dbReference type="AlphaFoldDB" id="A0A9W7SWN5"/>
<dbReference type="GO" id="GO:0018580">
    <property type="term" value="F:nitronate monooxygenase activity"/>
    <property type="evidence" value="ECO:0007669"/>
    <property type="project" value="InterPro"/>
</dbReference>
<dbReference type="Gene3D" id="3.40.50.150">
    <property type="entry name" value="Vaccinia Virus protein VP39"/>
    <property type="match status" value="1"/>
</dbReference>
<sequence>MPSLTDLIQTIVDEGVGDDPEDIFAAAPGLIFPDDLRNNHGDERSTMVYKSRRFGDIELRTADPEAENERQLFSHYLWNAGVKMAELISHDEAEAGKWSVKDETVLELGAGVGLDGIVATLAGARAVVISDYPAPVVLANIKRNAAKAIPRQLEARTCRIQGHQWGNLDTDFAKENQHHFTRILAADCYWMPGQHHNLARSMLHFLHPDSTSTVFVIAGFHTGRAKLANFFDVAAEESLEVVEIYEEDAEGRRREWLKERAGGREDHTERKKWLVIARLRRGASISPNNMAEALQTAYPWTKQPLIASAPMLGAATPALAAAVTRQGGIGFLAGGTNAQNLDKSLRETASLLKNSSLSTHDGMLPIGVGFQNWSCSLDFALDAVIKHRPAIVWMYAPKEVTEFKDWTEAIRRWTGGRTEIWIQVGTVQEAVDAMRLARPDVLVVQGHDAGGHGLKRSAGIISLLPEVHDALESAGFRNVPLLAAGGIVDARGTAAALALGASGAVMGTRFLAAKEAGIAPGWQREILRTSDGGQTTIRSTLCDRLKETRGWPEQYDGRAVKNRGHVDEDAGMAEAENVRLYQAEMRGDAEWGLEGRMVVYAGTGVGLIREVKGAGEIVEEVRGGAKRVVERLGDVTRASKL</sequence>
<evidence type="ECO:0000313" key="5">
    <source>
        <dbReference type="Proteomes" id="UP001138500"/>
    </source>
</evidence>
<dbReference type="InterPro" id="IPR019410">
    <property type="entry name" value="Methyltransf_16"/>
</dbReference>
<dbReference type="Proteomes" id="UP001138500">
    <property type="component" value="Unassembled WGS sequence"/>
</dbReference>
<dbReference type="InterPro" id="IPR004136">
    <property type="entry name" value="NMO"/>
</dbReference>
<name>A0A9W7SWN5_9PEZI</name>
<evidence type="ECO:0000256" key="2">
    <source>
        <dbReference type="ARBA" id="ARBA00022643"/>
    </source>
</evidence>
<dbReference type="Pfam" id="PF03060">
    <property type="entry name" value="NMO"/>
    <property type="match status" value="1"/>
</dbReference>
<keyword evidence="2" id="KW-0288">FMN</keyword>
<dbReference type="SUPFAM" id="SSF51412">
    <property type="entry name" value="Inosine monophosphate dehydrogenase (IMPDH)"/>
    <property type="match status" value="1"/>
</dbReference>
<evidence type="ECO:0000256" key="1">
    <source>
        <dbReference type="ARBA" id="ARBA00022630"/>
    </source>
</evidence>
<evidence type="ECO:0000313" key="4">
    <source>
        <dbReference type="EMBL" id="KAH9836864.1"/>
    </source>
</evidence>
<reference evidence="4 5" key="2">
    <citation type="journal article" date="2021" name="Curr. Genet.">
        <title>Genetic response to nitrogen starvation in the aggressive Eucalyptus foliar pathogen Teratosphaeria destructans.</title>
        <authorList>
            <person name="Havenga M."/>
            <person name="Wingfield B.D."/>
            <person name="Wingfield M.J."/>
            <person name="Dreyer L.L."/>
            <person name="Roets F."/>
            <person name="Aylward J."/>
        </authorList>
    </citation>
    <scope>NUCLEOTIDE SEQUENCE [LARGE SCALE GENOMIC DNA]</scope>
    <source>
        <strain evidence="4">CMW44962</strain>
    </source>
</reference>
<protein>
    <submittedName>
        <fullName evidence="4">Inosine monophosphate dehydrogenase</fullName>
    </submittedName>
</protein>
<dbReference type="GO" id="GO:0008757">
    <property type="term" value="F:S-adenosylmethionine-dependent methyltransferase activity"/>
    <property type="evidence" value="ECO:0007669"/>
    <property type="project" value="UniProtKB-ARBA"/>
</dbReference>
<keyword evidence="5" id="KW-1185">Reference proteome</keyword>
<gene>
    <name evidence="4" type="ORF">Tdes44962_MAKER08431</name>
</gene>
<proteinExistence type="predicted"/>
<organism evidence="4 5">
    <name type="scientific">Teratosphaeria destructans</name>
    <dbReference type="NCBI Taxonomy" id="418781"/>
    <lineage>
        <taxon>Eukaryota</taxon>
        <taxon>Fungi</taxon>
        <taxon>Dikarya</taxon>
        <taxon>Ascomycota</taxon>
        <taxon>Pezizomycotina</taxon>
        <taxon>Dothideomycetes</taxon>
        <taxon>Dothideomycetidae</taxon>
        <taxon>Mycosphaerellales</taxon>
        <taxon>Teratosphaeriaceae</taxon>
        <taxon>Teratosphaeria</taxon>
    </lineage>
</organism>
<dbReference type="PANTHER" id="PTHR32332:SF34">
    <property type="entry name" value="2-NITROPROPANE DIOXYGENASE FAMILY, PUTATIVE-RELATED"/>
    <property type="match status" value="1"/>
</dbReference>
<dbReference type="InterPro" id="IPR029063">
    <property type="entry name" value="SAM-dependent_MTases_sf"/>
</dbReference>
<dbReference type="CDD" id="cd04730">
    <property type="entry name" value="NPD_like"/>
    <property type="match status" value="1"/>
</dbReference>
<dbReference type="SUPFAM" id="SSF53335">
    <property type="entry name" value="S-adenosyl-L-methionine-dependent methyltransferases"/>
    <property type="match status" value="1"/>
</dbReference>
<comment type="caution">
    <text evidence="4">The sequence shown here is derived from an EMBL/GenBank/DDBJ whole genome shotgun (WGS) entry which is preliminary data.</text>
</comment>
<dbReference type="Gene3D" id="3.20.20.70">
    <property type="entry name" value="Aldolase class I"/>
    <property type="match status" value="1"/>
</dbReference>
<accession>A0A9W7SWN5</accession>
<keyword evidence="3" id="KW-0560">Oxidoreductase</keyword>
<keyword evidence="1" id="KW-0285">Flavoprotein</keyword>